<dbReference type="RefSeq" id="WP_237871277.1">
    <property type="nucleotide sequence ID" value="NZ_JAKLTR010000005.1"/>
</dbReference>
<evidence type="ECO:0000313" key="2">
    <source>
        <dbReference type="EMBL" id="MCG2614654.1"/>
    </source>
</evidence>
<organism evidence="2 3">
    <name type="scientific">Terrimonas ginsenosidimutans</name>
    <dbReference type="NCBI Taxonomy" id="2908004"/>
    <lineage>
        <taxon>Bacteria</taxon>
        <taxon>Pseudomonadati</taxon>
        <taxon>Bacteroidota</taxon>
        <taxon>Chitinophagia</taxon>
        <taxon>Chitinophagales</taxon>
        <taxon>Chitinophagaceae</taxon>
        <taxon>Terrimonas</taxon>
    </lineage>
</organism>
<name>A0ABS9KQT0_9BACT</name>
<gene>
    <name evidence="2" type="ORF">LZZ85_10195</name>
</gene>
<feature type="chain" id="PRO_5045090876" description="Aspartyl protease" evidence="1">
    <location>
        <begin position="23"/>
        <end position="317"/>
    </location>
</feature>
<feature type="signal peptide" evidence="1">
    <location>
        <begin position="1"/>
        <end position="22"/>
    </location>
</feature>
<reference evidence="2" key="1">
    <citation type="submission" date="2022-01" db="EMBL/GenBank/DDBJ databases">
        <authorList>
            <person name="Jo J.-H."/>
            <person name="Im W.-T."/>
        </authorList>
    </citation>
    <scope>NUCLEOTIDE SEQUENCE</scope>
    <source>
        <strain evidence="2">NA20</strain>
    </source>
</reference>
<evidence type="ECO:0000256" key="1">
    <source>
        <dbReference type="SAM" id="SignalP"/>
    </source>
</evidence>
<keyword evidence="1" id="KW-0732">Signal</keyword>
<keyword evidence="3" id="KW-1185">Reference proteome</keyword>
<evidence type="ECO:0008006" key="4">
    <source>
        <dbReference type="Google" id="ProtNLM"/>
    </source>
</evidence>
<accession>A0ABS9KQT0</accession>
<dbReference type="Proteomes" id="UP001165367">
    <property type="component" value="Unassembled WGS sequence"/>
</dbReference>
<protein>
    <recommendedName>
        <fullName evidence="4">Aspartyl protease</fullName>
    </recommendedName>
</protein>
<dbReference type="EMBL" id="JAKLTR010000005">
    <property type="protein sequence ID" value="MCG2614654.1"/>
    <property type="molecule type" value="Genomic_DNA"/>
</dbReference>
<evidence type="ECO:0000313" key="3">
    <source>
        <dbReference type="Proteomes" id="UP001165367"/>
    </source>
</evidence>
<comment type="caution">
    <text evidence="2">The sequence shown here is derived from an EMBL/GenBank/DDBJ whole genome shotgun (WGS) entry which is preliminary data.</text>
</comment>
<sequence>MLFFKKLCLSLATVIFFLNATAQNIAPNYLEFSGDLQTIPFRWKADSLNGAWDRHAAILIPVKLKNCPKEFFMQFDLGAPSSLVYTQQLASIAKLFPKAVPTLDSNSKIHSFEFTAGKTKIKAQEIAAISMKGEIDWRKNSVNIIGTLGSDLIDNREVVIDYPGQKLLINCTPGDDTVWHLSDLLYTRRSVLLPAVIQGKQTILYFDTGSSAFELLTNEKTAHALATTDAAASRYPVSSWGKTLTAVSLPTADSITIAGVKLPLNKATYIEGVSDSQINQMMKMGIGGMTGNKLFLHSKLYLDLKNKKFALISSSTK</sequence>
<proteinExistence type="predicted"/>